<sequence>MVQVKQICYICVGYVQGPMCSVIAQMCPEITVTVVDVNKERIRAWNLDQLPVFEVWLSKGPAFQ</sequence>
<dbReference type="GO" id="GO:0051287">
    <property type="term" value="F:NAD binding"/>
    <property type="evidence" value="ECO:0007669"/>
    <property type="project" value="InterPro"/>
</dbReference>
<dbReference type="GeneTree" id="ENSGT01120000275560"/>
<dbReference type="InterPro" id="IPR001732">
    <property type="entry name" value="UDP-Glc/GDP-Man_DH_N"/>
</dbReference>
<evidence type="ECO:0000256" key="1">
    <source>
        <dbReference type="ARBA" id="ARBA00047473"/>
    </source>
</evidence>
<evidence type="ECO:0000313" key="3">
    <source>
        <dbReference type="Ensembl" id="ENSCPBP00000009985.1"/>
    </source>
</evidence>
<dbReference type="PANTHER" id="PTHR11374:SF63">
    <property type="entry name" value="UDP-GLUCOSE 6-DEHYDROGENASE"/>
    <property type="match status" value="1"/>
</dbReference>
<comment type="catalytic activity">
    <reaction evidence="1">
        <text>UDP-alpha-D-glucose + 2 NAD(+) + H2O = UDP-alpha-D-glucuronate + 2 NADH + 3 H(+)</text>
        <dbReference type="Rhea" id="RHEA:23596"/>
        <dbReference type="ChEBI" id="CHEBI:15377"/>
        <dbReference type="ChEBI" id="CHEBI:15378"/>
        <dbReference type="ChEBI" id="CHEBI:57540"/>
        <dbReference type="ChEBI" id="CHEBI:57945"/>
        <dbReference type="ChEBI" id="CHEBI:58052"/>
        <dbReference type="ChEBI" id="CHEBI:58885"/>
        <dbReference type="EC" id="1.1.1.22"/>
    </reaction>
</comment>
<dbReference type="GO" id="GO:0006024">
    <property type="term" value="P:glycosaminoglycan biosynthetic process"/>
    <property type="evidence" value="ECO:0007669"/>
    <property type="project" value="TreeGrafter"/>
</dbReference>
<reference evidence="3" key="2">
    <citation type="submission" date="2025-09" db="UniProtKB">
        <authorList>
            <consortium name="Ensembl"/>
        </authorList>
    </citation>
    <scope>IDENTIFICATION</scope>
</reference>
<keyword evidence="4" id="KW-1185">Reference proteome</keyword>
<dbReference type="Gene3D" id="3.40.50.720">
    <property type="entry name" value="NAD(P)-binding Rossmann-like Domain"/>
    <property type="match status" value="1"/>
</dbReference>
<dbReference type="GO" id="GO:0003979">
    <property type="term" value="F:UDP-glucose 6-dehydrogenase activity"/>
    <property type="evidence" value="ECO:0007669"/>
    <property type="project" value="UniProtKB-EC"/>
</dbReference>
<dbReference type="InterPro" id="IPR028356">
    <property type="entry name" value="UDPglc_DH_euk"/>
</dbReference>
<dbReference type="OMA" id="KQICYIC"/>
<evidence type="ECO:0000259" key="2">
    <source>
        <dbReference type="Pfam" id="PF03721"/>
    </source>
</evidence>
<name>A0A8C3FJG3_CHRPI</name>
<accession>A0A8C3FJG3</accession>
<evidence type="ECO:0000313" key="4">
    <source>
        <dbReference type="Proteomes" id="UP000694380"/>
    </source>
</evidence>
<dbReference type="PANTHER" id="PTHR11374">
    <property type="entry name" value="UDP-GLUCOSE DEHYDROGENASE/UDP-MANNAC DEHYDROGENASE"/>
    <property type="match status" value="1"/>
</dbReference>
<dbReference type="Pfam" id="PF03721">
    <property type="entry name" value="UDPG_MGDP_dh_N"/>
    <property type="match status" value="1"/>
</dbReference>
<dbReference type="Ensembl" id="ENSCPBT00000011989.1">
    <property type="protein sequence ID" value="ENSCPBP00000009985.1"/>
    <property type="gene ID" value="ENSCPBG00000007683.1"/>
</dbReference>
<feature type="domain" description="UDP-glucose/GDP-mannose dehydrogenase N-terminal" evidence="2">
    <location>
        <begin position="6"/>
        <end position="58"/>
    </location>
</feature>
<organism evidence="3 4">
    <name type="scientific">Chrysemys picta bellii</name>
    <name type="common">Western painted turtle</name>
    <name type="synonym">Emys bellii</name>
    <dbReference type="NCBI Taxonomy" id="8478"/>
    <lineage>
        <taxon>Eukaryota</taxon>
        <taxon>Metazoa</taxon>
        <taxon>Chordata</taxon>
        <taxon>Craniata</taxon>
        <taxon>Vertebrata</taxon>
        <taxon>Euteleostomi</taxon>
        <taxon>Archelosauria</taxon>
        <taxon>Testudinata</taxon>
        <taxon>Testudines</taxon>
        <taxon>Cryptodira</taxon>
        <taxon>Durocryptodira</taxon>
        <taxon>Testudinoidea</taxon>
        <taxon>Emydidae</taxon>
        <taxon>Chrysemys</taxon>
    </lineage>
</organism>
<reference evidence="3" key="1">
    <citation type="submission" date="2025-08" db="UniProtKB">
        <authorList>
            <consortium name="Ensembl"/>
        </authorList>
    </citation>
    <scope>IDENTIFICATION</scope>
</reference>
<dbReference type="AlphaFoldDB" id="A0A8C3FJG3"/>
<dbReference type="Proteomes" id="UP000694380">
    <property type="component" value="Unplaced"/>
</dbReference>
<proteinExistence type="predicted"/>
<dbReference type="GO" id="GO:0005634">
    <property type="term" value="C:nucleus"/>
    <property type="evidence" value="ECO:0007669"/>
    <property type="project" value="TreeGrafter"/>
</dbReference>
<protein>
    <recommendedName>
        <fullName evidence="2">UDP-glucose/GDP-mannose dehydrogenase N-terminal domain-containing protein</fullName>
    </recommendedName>
</protein>